<proteinExistence type="predicted"/>
<protein>
    <submittedName>
        <fullName evidence="2">Uncharacterized protein</fullName>
    </submittedName>
</protein>
<dbReference type="EMBL" id="JAPEVG010000399">
    <property type="protein sequence ID" value="KAJ8463353.1"/>
    <property type="molecule type" value="Genomic_DNA"/>
</dbReference>
<gene>
    <name evidence="2" type="ORF">ONZ51_g10309</name>
</gene>
<evidence type="ECO:0000313" key="2">
    <source>
        <dbReference type="EMBL" id="KAJ8463353.1"/>
    </source>
</evidence>
<dbReference type="Proteomes" id="UP001215151">
    <property type="component" value="Unassembled WGS sequence"/>
</dbReference>
<organism evidence="2 3">
    <name type="scientific">Trametes cubensis</name>
    <dbReference type="NCBI Taxonomy" id="1111947"/>
    <lineage>
        <taxon>Eukaryota</taxon>
        <taxon>Fungi</taxon>
        <taxon>Dikarya</taxon>
        <taxon>Basidiomycota</taxon>
        <taxon>Agaricomycotina</taxon>
        <taxon>Agaricomycetes</taxon>
        <taxon>Polyporales</taxon>
        <taxon>Polyporaceae</taxon>
        <taxon>Trametes</taxon>
    </lineage>
</organism>
<keyword evidence="3" id="KW-1185">Reference proteome</keyword>
<keyword evidence="1" id="KW-0732">Signal</keyword>
<feature type="signal peptide" evidence="1">
    <location>
        <begin position="1"/>
        <end position="18"/>
    </location>
</feature>
<accession>A0AAD7TMA8</accession>
<reference evidence="2" key="1">
    <citation type="submission" date="2022-11" db="EMBL/GenBank/DDBJ databases">
        <title>Genome Sequence of Cubamyces cubensis.</title>
        <authorList>
            <person name="Buettner E."/>
        </authorList>
    </citation>
    <scope>NUCLEOTIDE SEQUENCE</scope>
    <source>
        <strain evidence="2">MPL-01</strain>
    </source>
</reference>
<evidence type="ECO:0000256" key="1">
    <source>
        <dbReference type="SAM" id="SignalP"/>
    </source>
</evidence>
<comment type="caution">
    <text evidence="2">The sequence shown here is derived from an EMBL/GenBank/DDBJ whole genome shotgun (WGS) entry which is preliminary data.</text>
</comment>
<feature type="chain" id="PRO_5042246304" evidence="1">
    <location>
        <begin position="19"/>
        <end position="175"/>
    </location>
</feature>
<evidence type="ECO:0000313" key="3">
    <source>
        <dbReference type="Proteomes" id="UP001215151"/>
    </source>
</evidence>
<name>A0AAD7TMA8_9APHY</name>
<dbReference type="AlphaFoldDB" id="A0AAD7TMA8"/>
<sequence>MRLSAAIALVLSIGMAHGAPNKRGDPGATTITDARGSPVLTWTTTGATPINSLASWVQSESSVLASLYGSSALREYEASIILIQAADNIAAASATHLTAIETTVNSAPVVEVSSVGGGQEITLATGTAGAATTFGGLNFTAVPNAAHHPGRVPHGLLAGAAAVMGSVVLGSILVL</sequence>